<evidence type="ECO:0000259" key="2">
    <source>
        <dbReference type="Pfam" id="PF03787"/>
    </source>
</evidence>
<name>B8GSH3_THISH</name>
<gene>
    <name evidence="3" type="ordered locus">Tgr7_1795</name>
</gene>
<dbReference type="OrthoDB" id="9813956at2"/>
<dbReference type="PANTHER" id="PTHR39965">
    <property type="entry name" value="CRISPR SYSTEM CMR SUBUNIT CMR6"/>
    <property type="match status" value="1"/>
</dbReference>
<protein>
    <submittedName>
        <fullName evidence="3">CRISPR-associated RAMP protein, Cmr6 family</fullName>
    </submittedName>
</protein>
<organism evidence="3 4">
    <name type="scientific">Thioalkalivibrio sulfidiphilus (strain HL-EbGR7)</name>
    <dbReference type="NCBI Taxonomy" id="396588"/>
    <lineage>
        <taxon>Bacteria</taxon>
        <taxon>Pseudomonadati</taxon>
        <taxon>Pseudomonadota</taxon>
        <taxon>Gammaproteobacteria</taxon>
        <taxon>Chromatiales</taxon>
        <taxon>Ectothiorhodospiraceae</taxon>
        <taxon>Thioalkalivibrio</taxon>
    </lineage>
</organism>
<dbReference type="RefSeq" id="WP_012638359.1">
    <property type="nucleotide sequence ID" value="NC_011901.1"/>
</dbReference>
<reference evidence="3 4" key="1">
    <citation type="journal article" date="2011" name="Stand. Genomic Sci.">
        <title>Complete genome sequence of 'Thioalkalivibrio sulfidophilus' HL-EbGr7.</title>
        <authorList>
            <person name="Muyzer G."/>
            <person name="Sorokin D.Y."/>
            <person name="Mavromatis K."/>
            <person name="Lapidus A."/>
            <person name="Clum A."/>
            <person name="Ivanova N."/>
            <person name="Pati A."/>
            <person name="d'Haeseleer P."/>
            <person name="Woyke T."/>
            <person name="Kyrpides N.C."/>
        </authorList>
    </citation>
    <scope>NUCLEOTIDE SEQUENCE [LARGE SCALE GENOMIC DNA]</scope>
    <source>
        <strain evidence="3 4">HL-EbGR7</strain>
    </source>
</reference>
<proteinExistence type="predicted"/>
<dbReference type="PANTHER" id="PTHR39965:SF1">
    <property type="entry name" value="CRISPR SYSTEM CMR SUBUNIT CMR6"/>
    <property type="match status" value="1"/>
</dbReference>
<dbReference type="KEGG" id="tgr:Tgr7_1795"/>
<keyword evidence="4" id="KW-1185">Reference proteome</keyword>
<evidence type="ECO:0000313" key="3">
    <source>
        <dbReference type="EMBL" id="ACL72877.1"/>
    </source>
</evidence>
<dbReference type="Proteomes" id="UP000002383">
    <property type="component" value="Chromosome"/>
</dbReference>
<dbReference type="eggNOG" id="COG1604">
    <property type="taxonomic scope" value="Bacteria"/>
</dbReference>
<dbReference type="AlphaFoldDB" id="B8GSH3"/>
<evidence type="ECO:0000313" key="4">
    <source>
        <dbReference type="Proteomes" id="UP000002383"/>
    </source>
</evidence>
<dbReference type="GO" id="GO:0051607">
    <property type="term" value="P:defense response to virus"/>
    <property type="evidence" value="ECO:0007669"/>
    <property type="project" value="UniProtKB-KW"/>
</dbReference>
<feature type="domain" description="CRISPR type III-associated protein" evidence="2">
    <location>
        <begin position="92"/>
        <end position="269"/>
    </location>
</feature>
<dbReference type="InterPro" id="IPR005537">
    <property type="entry name" value="RAMP_III_fam"/>
</dbReference>
<evidence type="ECO:0000256" key="1">
    <source>
        <dbReference type="ARBA" id="ARBA00023118"/>
    </source>
</evidence>
<keyword evidence="1" id="KW-0051">Antiviral defense</keyword>
<dbReference type="NCBIfam" id="TIGR01898">
    <property type="entry name" value="cas_TM1791_cmr6"/>
    <property type="match status" value="1"/>
</dbReference>
<dbReference type="InterPro" id="IPR010172">
    <property type="entry name" value="CRISPR-assoc_prot_TM1791"/>
</dbReference>
<dbReference type="HOGENOM" id="CLU_053305_2_1_6"/>
<dbReference type="EMBL" id="CP001339">
    <property type="protein sequence ID" value="ACL72877.1"/>
    <property type="molecule type" value="Genomic_DNA"/>
</dbReference>
<accession>B8GSH3</accession>
<dbReference type="STRING" id="396588.Tgr7_1795"/>
<dbReference type="Pfam" id="PF03787">
    <property type="entry name" value="RAMPs"/>
    <property type="match status" value="1"/>
</dbReference>
<sequence precursor="true">MNRPLYEAARGEPLGLPSGGHAGLWFERFFDRFDADWQLGDSTAKSGWIDSIAGKDHGDREALRAATDRQSSLAKDLGGRSQDFEADWRFVTGLGLAHPVENGFLWHHTLGVPYLPGAAVKGLVRAWVSQWWDAPSEEARKQRLLDWFGSDDTGNPKGFRTGGFIFFDALPIKPVTLVRDVMTPHAGKWYEQGGNIEDPARQPEAVPADWHDPIPVPFLVAQKPHLRFAIAPRDPAHKGELDQVMEALGDALDWLGAGAKTAAGYGRMRDIA</sequence>